<gene>
    <name evidence="1" type="ORF">TRUGW13939_00338</name>
</gene>
<dbReference type="Proteomes" id="UP000509510">
    <property type="component" value="Chromosome I"/>
</dbReference>
<dbReference type="RefSeq" id="XP_035339441.1">
    <property type="nucleotide sequence ID" value="XM_035483548.1"/>
</dbReference>
<evidence type="ECO:0000313" key="2">
    <source>
        <dbReference type="Proteomes" id="UP000509510"/>
    </source>
</evidence>
<dbReference type="KEGG" id="trg:TRUGW13939_00338"/>
<reference evidence="2" key="1">
    <citation type="submission" date="2020-06" db="EMBL/GenBank/DDBJ databases">
        <title>A chromosome-scale genome assembly of Talaromyces rugulosus W13939.</title>
        <authorList>
            <person name="Wang B."/>
            <person name="Guo L."/>
            <person name="Ye K."/>
            <person name="Wang L."/>
        </authorList>
    </citation>
    <scope>NUCLEOTIDE SEQUENCE [LARGE SCALE GENOMIC DNA]</scope>
    <source>
        <strain evidence="2">W13939</strain>
    </source>
</reference>
<proteinExistence type="predicted"/>
<keyword evidence="2" id="KW-1185">Reference proteome</keyword>
<organism evidence="1 2">
    <name type="scientific">Talaromyces rugulosus</name>
    <name type="common">Penicillium rugulosum</name>
    <dbReference type="NCBI Taxonomy" id="121627"/>
    <lineage>
        <taxon>Eukaryota</taxon>
        <taxon>Fungi</taxon>
        <taxon>Dikarya</taxon>
        <taxon>Ascomycota</taxon>
        <taxon>Pezizomycotina</taxon>
        <taxon>Eurotiomycetes</taxon>
        <taxon>Eurotiomycetidae</taxon>
        <taxon>Eurotiales</taxon>
        <taxon>Trichocomaceae</taxon>
        <taxon>Talaromyces</taxon>
        <taxon>Talaromyces sect. Islandici</taxon>
    </lineage>
</organism>
<dbReference type="AlphaFoldDB" id="A0A7H8QI44"/>
<accession>A0A7H8QI44</accession>
<dbReference type="GeneID" id="55987853"/>
<evidence type="ECO:0000313" key="1">
    <source>
        <dbReference type="EMBL" id="QKX53262.1"/>
    </source>
</evidence>
<sequence>MKSPSTNMNSEKSVNVEDHDAVLSSAKMHLQILLAQLGYLKATDTAINDPELQRLLPLLSENSSKNVPQGQSVQAPKKSNTPKIEVLHTPQTFIANREYVGKNHDFLLAEPGDRVVVHAWVDGKDAVGFNERNFSAGRISSNFLGDKVPNSKDKFESFIADEPNCPIRWSGGRLDIKSGDRIRICMWNSKKNGVGVNLATGKIGDFTLV</sequence>
<dbReference type="OrthoDB" id="3912515at2759"/>
<protein>
    <submittedName>
        <fullName evidence="1">Uncharacterized protein</fullName>
    </submittedName>
</protein>
<name>A0A7H8QI44_TALRU</name>
<dbReference type="EMBL" id="CP055898">
    <property type="protein sequence ID" value="QKX53262.1"/>
    <property type="molecule type" value="Genomic_DNA"/>
</dbReference>